<dbReference type="STRING" id="1210089.GCA_001613165_00199"/>
<reference evidence="6 7" key="1">
    <citation type="submission" date="2018-07" db="EMBL/GenBank/DDBJ databases">
        <title>Genomic Encyclopedia of Type Strains, Phase IV (KMG-IV): sequencing the most valuable type-strain genomes for metagenomic binning, comparative biology and taxonomic classification.</title>
        <authorList>
            <person name="Goeker M."/>
        </authorList>
    </citation>
    <scope>NUCLEOTIDE SEQUENCE [LARGE SCALE GENOMIC DNA]</scope>
    <source>
        <strain evidence="6 7">DSM 44952</strain>
    </source>
</reference>
<dbReference type="RefSeq" id="WP_068012693.1">
    <property type="nucleotide sequence ID" value="NZ_QQAZ01000003.1"/>
</dbReference>
<dbReference type="InterPro" id="IPR050172">
    <property type="entry name" value="SsuD_RutA_monooxygenase"/>
</dbReference>
<dbReference type="AlphaFoldDB" id="A0A370HB07"/>
<gene>
    <name evidence="6" type="ORF">DFR68_103632</name>
</gene>
<evidence type="ECO:0000256" key="2">
    <source>
        <dbReference type="ARBA" id="ARBA00022643"/>
    </source>
</evidence>
<dbReference type="Proteomes" id="UP000255355">
    <property type="component" value="Unassembled WGS sequence"/>
</dbReference>
<keyword evidence="3" id="KW-0560">Oxidoreductase</keyword>
<dbReference type="InterPro" id="IPR036661">
    <property type="entry name" value="Luciferase-like_sf"/>
</dbReference>
<evidence type="ECO:0000256" key="3">
    <source>
        <dbReference type="ARBA" id="ARBA00023002"/>
    </source>
</evidence>
<keyword evidence="7" id="KW-1185">Reference proteome</keyword>
<comment type="caution">
    <text evidence="6">The sequence shown here is derived from an EMBL/GenBank/DDBJ whole genome shotgun (WGS) entry which is preliminary data.</text>
</comment>
<evidence type="ECO:0000313" key="7">
    <source>
        <dbReference type="Proteomes" id="UP000255355"/>
    </source>
</evidence>
<dbReference type="PANTHER" id="PTHR42847:SF4">
    <property type="entry name" value="ALKANESULFONATE MONOOXYGENASE-RELATED"/>
    <property type="match status" value="1"/>
</dbReference>
<dbReference type="EMBL" id="QQAZ01000003">
    <property type="protein sequence ID" value="RDI53244.1"/>
    <property type="molecule type" value="Genomic_DNA"/>
</dbReference>
<dbReference type="OrthoDB" id="4566556at2"/>
<dbReference type="SUPFAM" id="SSF51679">
    <property type="entry name" value="Bacterial luciferase-like"/>
    <property type="match status" value="1"/>
</dbReference>
<protein>
    <submittedName>
        <fullName evidence="6">Alkanesulfonate monooxygenase SsuD/methylene tetrahydromethanopterin reductase-like flavin-dependent oxidoreductase (Luciferase family)</fullName>
    </submittedName>
</protein>
<keyword evidence="2" id="KW-0288">FMN</keyword>
<dbReference type="InterPro" id="IPR011251">
    <property type="entry name" value="Luciferase-like_dom"/>
</dbReference>
<organism evidence="6 7">
    <name type="scientific">Nocardia mexicana</name>
    <dbReference type="NCBI Taxonomy" id="279262"/>
    <lineage>
        <taxon>Bacteria</taxon>
        <taxon>Bacillati</taxon>
        <taxon>Actinomycetota</taxon>
        <taxon>Actinomycetes</taxon>
        <taxon>Mycobacteriales</taxon>
        <taxon>Nocardiaceae</taxon>
        <taxon>Nocardia</taxon>
    </lineage>
</organism>
<dbReference type="GO" id="GO:0046306">
    <property type="term" value="P:alkanesulfonate catabolic process"/>
    <property type="evidence" value="ECO:0007669"/>
    <property type="project" value="TreeGrafter"/>
</dbReference>
<name>A0A370HB07_9NOCA</name>
<feature type="domain" description="Luciferase-like" evidence="5">
    <location>
        <begin position="17"/>
        <end position="276"/>
    </location>
</feature>
<evidence type="ECO:0000256" key="4">
    <source>
        <dbReference type="ARBA" id="ARBA00023033"/>
    </source>
</evidence>
<evidence type="ECO:0000259" key="5">
    <source>
        <dbReference type="Pfam" id="PF00296"/>
    </source>
</evidence>
<dbReference type="GO" id="GO:0008726">
    <property type="term" value="F:alkanesulfonate monooxygenase activity"/>
    <property type="evidence" value="ECO:0007669"/>
    <property type="project" value="TreeGrafter"/>
</dbReference>
<proteinExistence type="predicted"/>
<dbReference type="Gene3D" id="3.20.20.30">
    <property type="entry name" value="Luciferase-like domain"/>
    <property type="match status" value="1"/>
</dbReference>
<sequence>MSLDIGITLPTLADADGPETAGGIVDAARHVERLGFESVWVPDLIIGDGTPGLDSVVTLAAVAAATERVRIGFGVLTLAMRPTVQIAAQIQALQHLSGDRVLLGIGVGGFPYAPFWRASGISSTRRGPRTDAALAALPGLITGRPTAADEGPAVTLTPAATMPPVLIGGNSEAAIRRTARFGDSWFPSLVTANELAAEIPRLTAAAAESGRATPGVTVGGHAMLSDDDSARIAFVRSMIDAFGMSGEDAARLPITGDVRQVADRLAAYRDAGAERLVLGFDGPEWAKQAEALAEARSRLR</sequence>
<evidence type="ECO:0000256" key="1">
    <source>
        <dbReference type="ARBA" id="ARBA00022630"/>
    </source>
</evidence>
<accession>A0A370HB07</accession>
<dbReference type="PANTHER" id="PTHR42847">
    <property type="entry name" value="ALKANESULFONATE MONOOXYGENASE"/>
    <property type="match status" value="1"/>
</dbReference>
<dbReference type="Pfam" id="PF00296">
    <property type="entry name" value="Bac_luciferase"/>
    <property type="match status" value="1"/>
</dbReference>
<keyword evidence="4 6" id="KW-0503">Monooxygenase</keyword>
<dbReference type="CDD" id="cd01097">
    <property type="entry name" value="Tetrahydromethanopterin_reductase"/>
    <property type="match status" value="1"/>
</dbReference>
<evidence type="ECO:0000313" key="6">
    <source>
        <dbReference type="EMBL" id="RDI53244.1"/>
    </source>
</evidence>
<keyword evidence="1" id="KW-0285">Flavoprotein</keyword>